<reference evidence="1" key="1">
    <citation type="submission" date="2020-06" db="EMBL/GenBank/DDBJ databases">
        <title>Draft genome sequences of strains closely related to Aspergillus parafelis and Aspergillus hiratsukae.</title>
        <authorList>
            <person name="Dos Santos R.A.C."/>
            <person name="Rivero-Menendez O."/>
            <person name="Steenwyk J.L."/>
            <person name="Mead M.E."/>
            <person name="Goldman G.H."/>
            <person name="Alastruey-Izquierdo A."/>
            <person name="Rokas A."/>
        </authorList>
    </citation>
    <scope>NUCLEOTIDE SEQUENCE</scope>
    <source>
        <strain evidence="1">CNM-CM5793</strain>
        <strain evidence="2">CNM-CM6106</strain>
    </source>
</reference>
<evidence type="ECO:0000313" key="2">
    <source>
        <dbReference type="EMBL" id="KAF7173459.1"/>
    </source>
</evidence>
<keyword evidence="3" id="KW-1185">Reference proteome</keyword>
<dbReference type="Proteomes" id="UP000630445">
    <property type="component" value="Unassembled WGS sequence"/>
</dbReference>
<sequence>MATRQQLWQAARAVITSLQAIPERHQAKVIIIGGAALENHVPGYRPTRDVDILIFDRDDPNSTQAIQAELLSSIPRQFEERAQPIYFTGNPNHEVQVDIIPPDLPPYFPADAATLGEVDPNHLPFLAPLDLLVYKIHCCSMRPLRRKRTQDAKDAHKLVNILSQQGAIALNDSQEQAVLSGLDGMLEYSGETREWWESALGLSG</sequence>
<dbReference type="InterPro" id="IPR043519">
    <property type="entry name" value="NT_sf"/>
</dbReference>
<protein>
    <submittedName>
        <fullName evidence="1">Uncharacterized protein</fullName>
    </submittedName>
</protein>
<proteinExistence type="predicted"/>
<dbReference type="InterPro" id="IPR014942">
    <property type="entry name" value="AbiEii"/>
</dbReference>
<dbReference type="EMBL" id="JACBAD010001769">
    <property type="protein sequence ID" value="KAF7134071.1"/>
    <property type="molecule type" value="Genomic_DNA"/>
</dbReference>
<accession>A0A8H6PH65</accession>
<evidence type="ECO:0000313" key="3">
    <source>
        <dbReference type="Proteomes" id="UP000630445"/>
    </source>
</evidence>
<dbReference type="EMBL" id="JACBAF010001759">
    <property type="protein sequence ID" value="KAF7173459.1"/>
    <property type="molecule type" value="Genomic_DNA"/>
</dbReference>
<comment type="caution">
    <text evidence="1">The sequence shown here is derived from an EMBL/GenBank/DDBJ whole genome shotgun (WGS) entry which is preliminary data.</text>
</comment>
<evidence type="ECO:0000313" key="1">
    <source>
        <dbReference type="EMBL" id="KAF7134071.1"/>
    </source>
</evidence>
<dbReference type="OrthoDB" id="5421247at2759"/>
<gene>
    <name evidence="1" type="ORF">CNMCM5793_005700</name>
    <name evidence="2" type="ORF">CNMCM6106_007550</name>
</gene>
<name>A0A8H6PH65_9EURO</name>
<dbReference type="Pfam" id="PF08843">
    <property type="entry name" value="AbiEii"/>
    <property type="match status" value="1"/>
</dbReference>
<organism evidence="1 3">
    <name type="scientific">Aspergillus hiratsukae</name>
    <dbReference type="NCBI Taxonomy" id="1194566"/>
    <lineage>
        <taxon>Eukaryota</taxon>
        <taxon>Fungi</taxon>
        <taxon>Dikarya</taxon>
        <taxon>Ascomycota</taxon>
        <taxon>Pezizomycotina</taxon>
        <taxon>Eurotiomycetes</taxon>
        <taxon>Eurotiomycetidae</taxon>
        <taxon>Eurotiales</taxon>
        <taxon>Aspergillaceae</taxon>
        <taxon>Aspergillus</taxon>
        <taxon>Aspergillus subgen. Fumigati</taxon>
    </lineage>
</organism>
<dbReference type="SUPFAM" id="SSF81301">
    <property type="entry name" value="Nucleotidyltransferase"/>
    <property type="match status" value="1"/>
</dbReference>
<dbReference type="AlphaFoldDB" id="A0A8H6PH65"/>
<dbReference type="Proteomes" id="UP000662466">
    <property type="component" value="Unassembled WGS sequence"/>
</dbReference>